<organism evidence="3 4">
    <name type="scientific">Chromobacterium vaccinii</name>
    <dbReference type="NCBI Taxonomy" id="1108595"/>
    <lineage>
        <taxon>Bacteria</taxon>
        <taxon>Pseudomonadati</taxon>
        <taxon>Pseudomonadota</taxon>
        <taxon>Betaproteobacteria</taxon>
        <taxon>Neisseriales</taxon>
        <taxon>Chromobacteriaceae</taxon>
        <taxon>Chromobacterium</taxon>
    </lineage>
</organism>
<feature type="signal peptide" evidence="1">
    <location>
        <begin position="1"/>
        <end position="20"/>
    </location>
</feature>
<feature type="chain" id="PRO_5045059291" description="BACON domain-containing protein" evidence="1">
    <location>
        <begin position="21"/>
        <end position="878"/>
    </location>
</feature>
<name>A0ABV0F890_9NEIS</name>
<gene>
    <name evidence="3" type="ORF">ABGV49_04305</name>
</gene>
<evidence type="ECO:0000313" key="4">
    <source>
        <dbReference type="Proteomes" id="UP001455709"/>
    </source>
</evidence>
<dbReference type="Proteomes" id="UP001455709">
    <property type="component" value="Unassembled WGS sequence"/>
</dbReference>
<feature type="domain" description="BACON" evidence="2">
    <location>
        <begin position="274"/>
        <end position="333"/>
    </location>
</feature>
<dbReference type="SUPFAM" id="SSF50969">
    <property type="entry name" value="YVTN repeat-like/Quinoprotein amine dehydrogenase"/>
    <property type="match status" value="1"/>
</dbReference>
<dbReference type="InterPro" id="IPR024361">
    <property type="entry name" value="BACON"/>
</dbReference>
<dbReference type="EMBL" id="JBDOJC010000001">
    <property type="protein sequence ID" value="MEO2216280.1"/>
    <property type="molecule type" value="Genomic_DNA"/>
</dbReference>
<sequence>MKVWQSLSMLLMVSMLSACGGGGGGGGGSGDAAGHVQEALPPSAVQLSPALLGGNQSAGSSQTWTVQASVSDPSRFNSTIYLYVVDSQQVLAGTPQLTWLGGNQMALTLHTSGTLAAGHYKGTLQFQLCKDPQCGSSFLSGPLTLPYDFSVAAQPLQAILSGVASATAVIGQRSNFSSWVLVNGFRGKWTAKTSSNWLLLSNASGQGAGSFNVSMSTERLAAGAYTDNVTVTSDDGQTVTLPFSVNVRPVQFVASQDSFSFSGINGSELPGQILQLSLNNNGEGAWTASSNAAWLQAGAVSGITPSSIPLSADPSRGALASGNYNGTLHLSAAGVENKDIAASLSLTKASFTLPAQGIVLGGDKGRDLATPQNLQFALNTGNKSWPWKVASQPTWLKTGAANGSLNQTAQALSLNGDFSQATVGSTTAALKLSAQINGDAVEGTVPVTINRDQRRLLPSKWGVAFSSTPTGKVLSKTLTIKDNFGGTLNWTATSDAPWLKVTASGQTGNGSTLQLQVDDSQLTTGGVSYAKILITTDSPSVESAVIRVAGWKSDKSSSGVLKIPGDFTEIVADPIRPYVYAARGQSEIHVFNIYTAQEVGKIDNVAGNVGKMTVSPDGGRLYAVDTYNQELSIVDLDLLRRVDSWALSGMNYRMPILAIRPNGVEFVFAGNGVAYRNGKSFGTSIYGDILTATDDGHQVYTLDTGVSGSTRAGYEVDYSQVAAGAIFVSRHGNQWWDGISSFGVALSVSGDGSYLYEVANQVNQCQRIDSVSLNLINLLTRGIPAISANLSGVVALGDGRVVCVANIYSNEKKGGAVFWVYGAGGSLLKQVVFGSDVIGLVNVISSGDSLMLIAVESSWFATTGQVGLVILPVDNAGG</sequence>
<keyword evidence="1" id="KW-0732">Signal</keyword>
<reference evidence="3 4" key="1">
    <citation type="submission" date="2024-05" db="EMBL/GenBank/DDBJ databases">
        <authorList>
            <person name="De Oliveira J.P."/>
            <person name="Noriler S.A."/>
            <person name="De Oliveira A.G."/>
            <person name="Sipoli D.S."/>
        </authorList>
    </citation>
    <scope>NUCLEOTIDE SEQUENCE [LARGE SCALE GENOMIC DNA]</scope>
    <source>
        <strain evidence="3 4">LABIM189</strain>
    </source>
</reference>
<dbReference type="InterPro" id="IPR015943">
    <property type="entry name" value="WD40/YVTN_repeat-like_dom_sf"/>
</dbReference>
<comment type="caution">
    <text evidence="3">The sequence shown here is derived from an EMBL/GenBank/DDBJ whole genome shotgun (WGS) entry which is preliminary data.</text>
</comment>
<dbReference type="PROSITE" id="PS51257">
    <property type="entry name" value="PROKAR_LIPOPROTEIN"/>
    <property type="match status" value="1"/>
</dbReference>
<dbReference type="InterPro" id="IPR013783">
    <property type="entry name" value="Ig-like_fold"/>
</dbReference>
<accession>A0ABV0F890</accession>
<proteinExistence type="predicted"/>
<feature type="domain" description="BACON" evidence="2">
    <location>
        <begin position="475"/>
        <end position="528"/>
    </location>
</feature>
<keyword evidence="4" id="KW-1185">Reference proteome</keyword>
<dbReference type="InterPro" id="IPR011044">
    <property type="entry name" value="Quino_amine_DH_bsu"/>
</dbReference>
<dbReference type="Pfam" id="PF19190">
    <property type="entry name" value="BACON_2"/>
    <property type="match status" value="2"/>
</dbReference>
<dbReference type="Gene3D" id="2.130.10.10">
    <property type="entry name" value="YVTN repeat-like/Quinoprotein amine dehydrogenase"/>
    <property type="match status" value="1"/>
</dbReference>
<dbReference type="Gene3D" id="2.60.40.10">
    <property type="entry name" value="Immunoglobulins"/>
    <property type="match status" value="1"/>
</dbReference>
<dbReference type="RefSeq" id="WP_347369862.1">
    <property type="nucleotide sequence ID" value="NZ_JBDOJC010000001.1"/>
</dbReference>
<evidence type="ECO:0000256" key="1">
    <source>
        <dbReference type="SAM" id="SignalP"/>
    </source>
</evidence>
<protein>
    <recommendedName>
        <fullName evidence="2">BACON domain-containing protein</fullName>
    </recommendedName>
</protein>
<evidence type="ECO:0000313" key="3">
    <source>
        <dbReference type="EMBL" id="MEO2216280.1"/>
    </source>
</evidence>
<evidence type="ECO:0000259" key="2">
    <source>
        <dbReference type="Pfam" id="PF19190"/>
    </source>
</evidence>